<dbReference type="Proteomes" id="UP000483004">
    <property type="component" value="Unassembled WGS sequence"/>
</dbReference>
<keyword evidence="3" id="KW-1185">Reference proteome</keyword>
<keyword evidence="2" id="KW-0808">Transferase</keyword>
<comment type="caution">
    <text evidence="2">The sequence shown here is derived from an EMBL/GenBank/DDBJ whole genome shotgun (WGS) entry which is preliminary data.</text>
</comment>
<accession>A0A6L3VTX0</accession>
<reference evidence="2 3" key="1">
    <citation type="submission" date="2019-09" db="EMBL/GenBank/DDBJ databases">
        <title>Actinomadura physcomitrii sp. nov., a novel actinomycete isolated from moss [Physcomitrium sphaericum (Ludw) Fuernr].</title>
        <authorList>
            <person name="Liu C."/>
            <person name="Zhuang X."/>
        </authorList>
    </citation>
    <scope>NUCLEOTIDE SEQUENCE [LARGE SCALE GENOMIC DNA]</scope>
    <source>
        <strain evidence="2 3">CYP1-1B</strain>
    </source>
</reference>
<feature type="non-terminal residue" evidence="2">
    <location>
        <position position="63"/>
    </location>
</feature>
<protein>
    <submittedName>
        <fullName evidence="2">GNAT family N-acetyltransferase</fullName>
    </submittedName>
</protein>
<proteinExistence type="predicted"/>
<name>A0A6L3VTX0_9ACTN</name>
<organism evidence="2 3">
    <name type="scientific">Actinomadura montaniterrae</name>
    <dbReference type="NCBI Taxonomy" id="1803903"/>
    <lineage>
        <taxon>Bacteria</taxon>
        <taxon>Bacillati</taxon>
        <taxon>Actinomycetota</taxon>
        <taxon>Actinomycetes</taxon>
        <taxon>Streptosporangiales</taxon>
        <taxon>Thermomonosporaceae</taxon>
        <taxon>Actinomadura</taxon>
    </lineage>
</organism>
<dbReference type="GO" id="GO:0016740">
    <property type="term" value="F:transferase activity"/>
    <property type="evidence" value="ECO:0007669"/>
    <property type="project" value="UniProtKB-KW"/>
</dbReference>
<dbReference type="AlphaFoldDB" id="A0A6L3VTX0"/>
<evidence type="ECO:0000313" key="3">
    <source>
        <dbReference type="Proteomes" id="UP000483004"/>
    </source>
</evidence>
<sequence>MDVIALDDPTDAQIREWHGVLCAVHAAGPAGEPAPEPEQTAERLLGGDPGSRQRLWAAADGAR</sequence>
<gene>
    <name evidence="2" type="ORF">F9B16_25345</name>
</gene>
<dbReference type="EMBL" id="WBMR01000081">
    <property type="protein sequence ID" value="KAB2376076.1"/>
    <property type="molecule type" value="Genomic_DNA"/>
</dbReference>
<evidence type="ECO:0000256" key="1">
    <source>
        <dbReference type="SAM" id="MobiDB-lite"/>
    </source>
</evidence>
<feature type="region of interest" description="Disordered" evidence="1">
    <location>
        <begin position="28"/>
        <end position="63"/>
    </location>
</feature>
<evidence type="ECO:0000313" key="2">
    <source>
        <dbReference type="EMBL" id="KAB2376076.1"/>
    </source>
</evidence>